<evidence type="ECO:0000313" key="1">
    <source>
        <dbReference type="EMBL" id="MEO1770006.1"/>
    </source>
</evidence>
<reference evidence="1 2" key="1">
    <citation type="submission" date="2024-02" db="EMBL/GenBank/DDBJ databases">
        <title>The Genome Sequence of Enterococcus sp. DIV0159.</title>
        <authorList>
            <person name="Earl A."/>
            <person name="Manson A."/>
            <person name="Gilmore M."/>
            <person name="Sanders J."/>
            <person name="Shea T."/>
            <person name="Howe W."/>
            <person name="Livny J."/>
            <person name="Cuomo C."/>
            <person name="Neafsey D."/>
            <person name="Birren B."/>
        </authorList>
    </citation>
    <scope>NUCLEOTIDE SEQUENCE [LARGE SCALE GENOMIC DNA]</scope>
    <source>
        <strain evidence="1 2">665A</strain>
    </source>
</reference>
<evidence type="ECO:0008006" key="3">
    <source>
        <dbReference type="Google" id="ProtNLM"/>
    </source>
</evidence>
<accession>A0ABV0EN56</accession>
<comment type="caution">
    <text evidence="1">The sequence shown here is derived from an EMBL/GenBank/DDBJ whole genome shotgun (WGS) entry which is preliminary data.</text>
</comment>
<keyword evidence="2" id="KW-1185">Reference proteome</keyword>
<dbReference type="RefSeq" id="WP_347298834.1">
    <property type="nucleotide sequence ID" value="NZ_JAFREL020000001.1"/>
</dbReference>
<protein>
    <recommendedName>
        <fullName evidence="3">DUF5105 domain-containing protein</fullName>
    </recommendedName>
</protein>
<sequence>MKRVKWIVLLGVVLLLGACSKSPKEEFISAYDSLSSEEHNAGKFELSITDFQMNQTTGAAWASMLSESLKNMSVNGDYQYNAKDESFRFEADVKAFDNTMPIKMVGNENEVYLSTSFIDGMLTFMDSFGHTAEVDQEQLNDLEGKYIAIDPEEMRAADDDKDTLEPKEVRSKMNKLLGRAKEDSFKSEGETVSHTFSSKDLEKIAKSFDLGADTEESLHNMTLTMKINKKTSKTDCTVKMRDSEQKMTMKVVLTPSKKKTTISMPKEQDIVPAEELDDLYEPQAMSGVTGEFAQGEDEIEELSDEQFEVVYQQFKINMGELDETQRQALLSAYSPYLTDEQFARLEALLSQEAI</sequence>
<dbReference type="PROSITE" id="PS51257">
    <property type="entry name" value="PROKAR_LIPOPROTEIN"/>
    <property type="match status" value="1"/>
</dbReference>
<organism evidence="1 2">
    <name type="scientific">Candidatus Enterococcus ferrettii</name>
    <dbReference type="NCBI Taxonomy" id="2815324"/>
    <lineage>
        <taxon>Bacteria</taxon>
        <taxon>Bacillati</taxon>
        <taxon>Bacillota</taxon>
        <taxon>Bacilli</taxon>
        <taxon>Lactobacillales</taxon>
        <taxon>Enterococcaceae</taxon>
        <taxon>Enterococcus</taxon>
    </lineage>
</organism>
<proteinExistence type="predicted"/>
<gene>
    <name evidence="1" type="ORF">JZO67_001957</name>
</gene>
<evidence type="ECO:0000313" key="2">
    <source>
        <dbReference type="Proteomes" id="UP000664357"/>
    </source>
</evidence>
<dbReference type="EMBL" id="JAFREL020000001">
    <property type="protein sequence ID" value="MEO1770006.1"/>
    <property type="molecule type" value="Genomic_DNA"/>
</dbReference>
<dbReference type="Proteomes" id="UP000664357">
    <property type="component" value="Unassembled WGS sequence"/>
</dbReference>
<name>A0ABV0EN56_9ENTE</name>